<evidence type="ECO:0008006" key="5">
    <source>
        <dbReference type="Google" id="ProtNLM"/>
    </source>
</evidence>
<dbReference type="PANTHER" id="PTHR31896">
    <property type="entry name" value="FAMILY REGULATORY PROTEIN, PUTATIVE (AFU_ORTHOLOGUE AFUA_3G14730)-RELATED"/>
    <property type="match status" value="1"/>
</dbReference>
<dbReference type="HOGENOM" id="CLU_026450_2_1_1"/>
<gene>
    <name evidence="3" type="ORF">M438DRAFT_341544</name>
</gene>
<proteinExistence type="predicted"/>
<keyword evidence="4" id="KW-1185">Reference proteome</keyword>
<dbReference type="PANTHER" id="PTHR31896:SF64">
    <property type="entry name" value="TRICHOTHECENE 3-O-ACETYLTRANSFERASE"/>
    <property type="match status" value="1"/>
</dbReference>
<evidence type="ECO:0000256" key="2">
    <source>
        <dbReference type="SAM" id="MobiDB-lite"/>
    </source>
</evidence>
<name>A0A074Y6J0_AURPU</name>
<dbReference type="InterPro" id="IPR023213">
    <property type="entry name" value="CAT-like_dom_sf"/>
</dbReference>
<protein>
    <recommendedName>
        <fullName evidence="5">Trichothecene 3-O-acetyltransferase</fullName>
    </recommendedName>
</protein>
<dbReference type="GO" id="GO:0016740">
    <property type="term" value="F:transferase activity"/>
    <property type="evidence" value="ECO:0007669"/>
    <property type="project" value="UniProtKB-KW"/>
</dbReference>
<dbReference type="OrthoDB" id="1862401at2759"/>
<dbReference type="AlphaFoldDB" id="A0A074Y6J0"/>
<evidence type="ECO:0000256" key="1">
    <source>
        <dbReference type="ARBA" id="ARBA00022679"/>
    </source>
</evidence>
<dbReference type="Proteomes" id="UP000030706">
    <property type="component" value="Unassembled WGS sequence"/>
</dbReference>
<dbReference type="GeneID" id="40746832"/>
<dbReference type="STRING" id="1043002.A0A074Y6J0"/>
<sequence length="475" mass="53397">MGRQETIQIHPMCWEDEPDTQAISLSAFDHLMPRIYVLIALVFALDASVNTSEIIEHLKAGLEITVAQFPALAGTLQTNEKDGSLWVERKKENTVDMIVNWQNGEEDTEWPTYRELARRGFPAAMLEGDKLLPRAVTAKQLFRGDNDEKDTPVSTFQVNFIRGGLILGIGVHHSVSDGPGCDGFLSQWAENTRAIKDGNRLPRFNPMNLDRSRLNSTATPTTTRMQELSEKLPAFRLVKEPPTLSESFIMPSFSPTMYHFHKQRCERLKNDCKPSNPDAWVSTYDCIMAVLWRATTRAKIPMLTPDMDKKINLTHAVNNRKILDPPLPDRYLGNAVSLAQVTPTAIKDVIAEDALPAIALAIRSSISRITPQSIQDLAEWVAGTENKSHISINVDAFLGMDLAATSWQQMTSYTQQDFGFGVPKAVRFPKPDWEGYVFVYPEREEGVEVCVLLEDACQGRLREDEELGRYASLME</sequence>
<organism evidence="3 4">
    <name type="scientific">Aureobasidium pullulans EXF-150</name>
    <dbReference type="NCBI Taxonomy" id="1043002"/>
    <lineage>
        <taxon>Eukaryota</taxon>
        <taxon>Fungi</taxon>
        <taxon>Dikarya</taxon>
        <taxon>Ascomycota</taxon>
        <taxon>Pezizomycotina</taxon>
        <taxon>Dothideomycetes</taxon>
        <taxon>Dothideomycetidae</taxon>
        <taxon>Dothideales</taxon>
        <taxon>Saccotheciaceae</taxon>
        <taxon>Aureobasidium</taxon>
    </lineage>
</organism>
<dbReference type="Pfam" id="PF02458">
    <property type="entry name" value="Transferase"/>
    <property type="match status" value="2"/>
</dbReference>
<dbReference type="RefSeq" id="XP_029766019.1">
    <property type="nucleotide sequence ID" value="XM_029904526.1"/>
</dbReference>
<keyword evidence="1" id="KW-0808">Transferase</keyword>
<dbReference type="Gene3D" id="3.30.559.10">
    <property type="entry name" value="Chloramphenicol acetyltransferase-like domain"/>
    <property type="match status" value="2"/>
</dbReference>
<evidence type="ECO:0000313" key="3">
    <source>
        <dbReference type="EMBL" id="KEQ89832.1"/>
    </source>
</evidence>
<evidence type="ECO:0000313" key="4">
    <source>
        <dbReference type="Proteomes" id="UP000030706"/>
    </source>
</evidence>
<feature type="region of interest" description="Disordered" evidence="2">
    <location>
        <begin position="199"/>
        <end position="219"/>
    </location>
</feature>
<reference evidence="3 4" key="1">
    <citation type="journal article" date="2014" name="BMC Genomics">
        <title>Genome sequencing of four Aureobasidium pullulans varieties: biotechnological potential, stress tolerance, and description of new species.</title>
        <authorList>
            <person name="Gostin Ar C."/>
            <person name="Ohm R.A."/>
            <person name="Kogej T."/>
            <person name="Sonjak S."/>
            <person name="Turk M."/>
            <person name="Zajc J."/>
            <person name="Zalar P."/>
            <person name="Grube M."/>
            <person name="Sun H."/>
            <person name="Han J."/>
            <person name="Sharma A."/>
            <person name="Chiniquy J."/>
            <person name="Ngan C.Y."/>
            <person name="Lipzen A."/>
            <person name="Barry K."/>
            <person name="Grigoriev I.V."/>
            <person name="Gunde-Cimerman N."/>
        </authorList>
    </citation>
    <scope>NUCLEOTIDE SEQUENCE [LARGE SCALE GENOMIC DNA]</scope>
    <source>
        <strain evidence="3 4">EXF-150</strain>
    </source>
</reference>
<dbReference type="InterPro" id="IPR051283">
    <property type="entry name" value="Sec_Metabolite_Acyltrans"/>
</dbReference>
<dbReference type="EMBL" id="KL584974">
    <property type="protein sequence ID" value="KEQ89832.1"/>
    <property type="molecule type" value="Genomic_DNA"/>
</dbReference>
<accession>A0A074Y6J0</accession>